<dbReference type="InterPro" id="IPR029044">
    <property type="entry name" value="Nucleotide-diphossugar_trans"/>
</dbReference>
<keyword evidence="4 7" id="KW-0808">Transferase</keyword>
<dbReference type="Pfam" id="PF00483">
    <property type="entry name" value="NTP_transferase"/>
    <property type="match status" value="1"/>
</dbReference>
<dbReference type="GO" id="GO:0006011">
    <property type="term" value="P:UDP-alpha-D-glucose metabolic process"/>
    <property type="evidence" value="ECO:0007669"/>
    <property type="project" value="InterPro"/>
</dbReference>
<evidence type="ECO:0000256" key="4">
    <source>
        <dbReference type="ARBA" id="ARBA00022679"/>
    </source>
</evidence>
<accession>A0A0C1PLQ4</accession>
<dbReference type="SUPFAM" id="SSF53448">
    <property type="entry name" value="Nucleotide-diphospho-sugar transferases"/>
    <property type="match status" value="1"/>
</dbReference>
<feature type="domain" description="Nucleotidyl transferase" evidence="8">
    <location>
        <begin position="6"/>
        <end position="265"/>
    </location>
</feature>
<dbReference type="InterPro" id="IPR005835">
    <property type="entry name" value="NTP_transferase_dom"/>
</dbReference>
<dbReference type="GeneID" id="74913579"/>
<dbReference type="CDD" id="cd02541">
    <property type="entry name" value="UGPase_prokaryotic"/>
    <property type="match status" value="1"/>
</dbReference>
<dbReference type="InterPro" id="IPR005771">
    <property type="entry name" value="GalU_uridylyltTrfase_bac/arc"/>
</dbReference>
<dbReference type="NCBIfam" id="TIGR01099">
    <property type="entry name" value="galU"/>
    <property type="match status" value="1"/>
</dbReference>
<evidence type="ECO:0000313" key="9">
    <source>
        <dbReference type="EMBL" id="KID41672.1"/>
    </source>
</evidence>
<reference evidence="9 10" key="1">
    <citation type="submission" date="2014-06" db="EMBL/GenBank/DDBJ databases">
        <title>Functional and comparative genomic analyses of the Drosophila gut microbiota identify candidate symbiosis factors.</title>
        <authorList>
            <person name="Newell P.D."/>
            <person name="Chaston J.M."/>
            <person name="Douglas A.E."/>
        </authorList>
    </citation>
    <scope>NUCLEOTIDE SEQUENCE [LARGE SCALE GENOMIC DNA]</scope>
    <source>
        <strain evidence="9 10">DmCS_002</strain>
    </source>
</reference>
<sequence length="299" mass="33584">MKKVTKAVIPAAGLGTRFLPETKALPKEMLPIVDIPTIQYIVEEAKASGIKDIVIVIGKGKRAIEDHFDSNVMLEENLEKKGKEKMLKSIQKTNDMNIYFIRQSYPRGLGDAVLTAKSFIGNDPFVVMLGDDLMEDTTPLTKQLMNSYEKTGASTLAVMKVPHKETSKYGVIDPVSEVSDGLYNVRNFVEKPDPKDAPSDLAIIGRYLLTPQIFDVLEHTKPGKGNEIQLTDAINTLNQTQSVFAHEFKGDRYDTGNKLSWLETNITFGLKHPEIEQELREYIKKLGQKLTKEDEQQKN</sequence>
<protein>
    <recommendedName>
        <fullName evidence="3 7">UTP--glucose-1-phosphate uridylyltransferase</fullName>
        <ecNumber evidence="3 7">2.7.7.9</ecNumber>
    </recommendedName>
    <alternativeName>
        <fullName evidence="7">UDP-glucose pyrophosphorylase</fullName>
    </alternativeName>
</protein>
<evidence type="ECO:0000256" key="2">
    <source>
        <dbReference type="ARBA" id="ARBA00006890"/>
    </source>
</evidence>
<evidence type="ECO:0000256" key="1">
    <source>
        <dbReference type="ARBA" id="ARBA00005136"/>
    </source>
</evidence>
<evidence type="ECO:0000313" key="10">
    <source>
        <dbReference type="Proteomes" id="UP000031397"/>
    </source>
</evidence>
<dbReference type="RefSeq" id="WP_039144494.1">
    <property type="nucleotide sequence ID" value="NZ_JOJZ01000019.1"/>
</dbReference>
<evidence type="ECO:0000256" key="3">
    <source>
        <dbReference type="ARBA" id="ARBA00012415"/>
    </source>
</evidence>
<dbReference type="Gene3D" id="3.90.550.10">
    <property type="entry name" value="Spore Coat Polysaccharide Biosynthesis Protein SpsA, Chain A"/>
    <property type="match status" value="1"/>
</dbReference>
<name>A0A0C1PLQ4_9LACO</name>
<dbReference type="OrthoDB" id="9803871at2"/>
<evidence type="ECO:0000256" key="6">
    <source>
        <dbReference type="ARBA" id="ARBA00048128"/>
    </source>
</evidence>
<evidence type="ECO:0000256" key="7">
    <source>
        <dbReference type="RuleBase" id="RU361259"/>
    </source>
</evidence>
<dbReference type="AlphaFoldDB" id="A0A0C1PLQ4"/>
<evidence type="ECO:0000259" key="8">
    <source>
        <dbReference type="Pfam" id="PF00483"/>
    </source>
</evidence>
<comment type="similarity">
    <text evidence="2 7">Belongs to the UDPGP type 2 family.</text>
</comment>
<evidence type="ECO:0000256" key="5">
    <source>
        <dbReference type="ARBA" id="ARBA00022695"/>
    </source>
</evidence>
<dbReference type="EC" id="2.7.7.9" evidence="3 7"/>
<dbReference type="UniPathway" id="UPA00215"/>
<dbReference type="PATRIC" id="fig|1614.7.peg.869"/>
<keyword evidence="10" id="KW-1185">Reference proteome</keyword>
<dbReference type="EMBL" id="JOJZ01000019">
    <property type="protein sequence ID" value="KID41672.1"/>
    <property type="molecule type" value="Genomic_DNA"/>
</dbReference>
<dbReference type="GO" id="GO:0003983">
    <property type="term" value="F:UTP:glucose-1-phosphate uridylyltransferase activity"/>
    <property type="evidence" value="ECO:0007669"/>
    <property type="project" value="UniProtKB-EC"/>
</dbReference>
<keyword evidence="5 7" id="KW-0548">Nucleotidyltransferase</keyword>
<gene>
    <name evidence="9" type="ORF">LfDm3_0914</name>
</gene>
<comment type="pathway">
    <text evidence="1">Carbohydrate metabolism; nucleotide-sugar metabolism.</text>
</comment>
<comment type="caution">
    <text evidence="9">The sequence shown here is derived from an EMBL/GenBank/DDBJ whole genome shotgun (WGS) entry which is preliminary data.</text>
</comment>
<dbReference type="Proteomes" id="UP000031397">
    <property type="component" value="Unassembled WGS sequence"/>
</dbReference>
<dbReference type="PANTHER" id="PTHR43197:SF1">
    <property type="entry name" value="UTP--GLUCOSE-1-PHOSPHATE URIDYLYLTRANSFERASE"/>
    <property type="match status" value="1"/>
</dbReference>
<comment type="catalytic activity">
    <reaction evidence="6 7">
        <text>alpha-D-glucose 1-phosphate + UTP + H(+) = UDP-alpha-D-glucose + diphosphate</text>
        <dbReference type="Rhea" id="RHEA:19889"/>
        <dbReference type="ChEBI" id="CHEBI:15378"/>
        <dbReference type="ChEBI" id="CHEBI:33019"/>
        <dbReference type="ChEBI" id="CHEBI:46398"/>
        <dbReference type="ChEBI" id="CHEBI:58601"/>
        <dbReference type="ChEBI" id="CHEBI:58885"/>
        <dbReference type="EC" id="2.7.7.9"/>
    </reaction>
</comment>
<proteinExistence type="inferred from homology"/>
<dbReference type="PANTHER" id="PTHR43197">
    <property type="entry name" value="UTP--GLUCOSE-1-PHOSPHATE URIDYLYLTRANSFERASE"/>
    <property type="match status" value="1"/>
</dbReference>
<organism evidence="9 10">
    <name type="scientific">Fructilactobacillus fructivorans</name>
    <dbReference type="NCBI Taxonomy" id="1614"/>
    <lineage>
        <taxon>Bacteria</taxon>
        <taxon>Bacillati</taxon>
        <taxon>Bacillota</taxon>
        <taxon>Bacilli</taxon>
        <taxon>Lactobacillales</taxon>
        <taxon>Lactobacillaceae</taxon>
        <taxon>Fructilactobacillus</taxon>
    </lineage>
</organism>